<dbReference type="Proteomes" id="UP000824782">
    <property type="component" value="Unassembled WGS sequence"/>
</dbReference>
<dbReference type="EMBL" id="WNYA01000001">
    <property type="protein sequence ID" value="KAG8599021.1"/>
    <property type="molecule type" value="Genomic_DNA"/>
</dbReference>
<protein>
    <submittedName>
        <fullName evidence="2">Uncharacterized protein</fullName>
    </submittedName>
</protein>
<dbReference type="AlphaFoldDB" id="A0AAV7DPA0"/>
<evidence type="ECO:0000313" key="3">
    <source>
        <dbReference type="Proteomes" id="UP000824782"/>
    </source>
</evidence>
<keyword evidence="3" id="KW-1185">Reference proteome</keyword>
<reference evidence="2" key="1">
    <citation type="thesis" date="2020" institute="ProQuest LLC" country="789 East Eisenhower Parkway, Ann Arbor, MI, USA">
        <title>Comparative Genomics and Chromosome Evolution.</title>
        <authorList>
            <person name="Mudd A.B."/>
        </authorList>
    </citation>
    <scope>NUCLEOTIDE SEQUENCE</scope>
    <source>
        <strain evidence="2">237g6f4</strain>
        <tissue evidence="2">Blood</tissue>
    </source>
</reference>
<dbReference type="EMBL" id="WNYA01000001">
    <property type="protein sequence ID" value="KAG8594648.1"/>
    <property type="molecule type" value="Genomic_DNA"/>
</dbReference>
<proteinExistence type="predicted"/>
<organism evidence="2 3">
    <name type="scientific">Engystomops pustulosus</name>
    <name type="common">Tungara frog</name>
    <name type="synonym">Physalaemus pustulosus</name>
    <dbReference type="NCBI Taxonomy" id="76066"/>
    <lineage>
        <taxon>Eukaryota</taxon>
        <taxon>Metazoa</taxon>
        <taxon>Chordata</taxon>
        <taxon>Craniata</taxon>
        <taxon>Vertebrata</taxon>
        <taxon>Euteleostomi</taxon>
        <taxon>Amphibia</taxon>
        <taxon>Batrachia</taxon>
        <taxon>Anura</taxon>
        <taxon>Neobatrachia</taxon>
        <taxon>Hyloidea</taxon>
        <taxon>Leptodactylidae</taxon>
        <taxon>Leiuperinae</taxon>
        <taxon>Engystomops</taxon>
    </lineage>
</organism>
<accession>A0AAV7DPA0</accession>
<sequence>MALPSRPVTTLSCTEESPIVGDLFSLISHHDGPPEAMNSLSPELQVSWCTWCLLLHHNLRLWPVTYQRNNQ</sequence>
<evidence type="ECO:0000313" key="1">
    <source>
        <dbReference type="EMBL" id="KAG8594648.1"/>
    </source>
</evidence>
<evidence type="ECO:0000313" key="2">
    <source>
        <dbReference type="EMBL" id="KAG8599021.1"/>
    </source>
</evidence>
<comment type="caution">
    <text evidence="2">The sequence shown here is derived from an EMBL/GenBank/DDBJ whole genome shotgun (WGS) entry which is preliminary data.</text>
</comment>
<gene>
    <name evidence="1" type="ORF">GDO81_001280</name>
    <name evidence="2" type="ORF">GDO81_002848</name>
</gene>
<name>A0AAV7DPA0_ENGPU</name>